<dbReference type="GeneID" id="94344339"/>
<reference evidence="1 2" key="1">
    <citation type="journal article" date="2021" name="Genome Biol.">
        <title>AFLAP: assembly-free linkage analysis pipeline using k-mers from genome sequencing data.</title>
        <authorList>
            <person name="Fletcher K."/>
            <person name="Zhang L."/>
            <person name="Gil J."/>
            <person name="Han R."/>
            <person name="Cavanaugh K."/>
            <person name="Michelmore R."/>
        </authorList>
    </citation>
    <scope>NUCLEOTIDE SEQUENCE [LARGE SCALE GENOMIC DNA]</scope>
    <source>
        <strain evidence="1 2">SF5</strain>
    </source>
</reference>
<dbReference type="RefSeq" id="XP_067822780.1">
    <property type="nucleotide sequence ID" value="XM_067958668.1"/>
</dbReference>
<dbReference type="AlphaFoldDB" id="A0A976IK66"/>
<sequence>MTDLHELKDILQLVDTKQIDHQLIKNLVEMLLLKDEKELMLRLQLAVEYNTMDTKLAKKLQSVVFNMWYHEAETFPLYKVFELTGVDFTAMKECHCIDPLEKRMMQAFLAHVKRKRREKVSDKSRNIGIVH</sequence>
<gene>
    <name evidence="1" type="ORF">CCR75_000561</name>
</gene>
<dbReference type="KEGG" id="blac:94344339"/>
<dbReference type="Proteomes" id="UP000294530">
    <property type="component" value="Unassembled WGS sequence"/>
</dbReference>
<evidence type="ECO:0000313" key="1">
    <source>
        <dbReference type="EMBL" id="TDH73282.1"/>
    </source>
</evidence>
<comment type="caution">
    <text evidence="1">The sequence shown here is derived from an EMBL/GenBank/DDBJ whole genome shotgun (WGS) entry which is preliminary data.</text>
</comment>
<protein>
    <submittedName>
        <fullName evidence="1">Uncharacterized protein</fullName>
    </submittedName>
</protein>
<name>A0A976IK66_BRELC</name>
<evidence type="ECO:0000313" key="2">
    <source>
        <dbReference type="Proteomes" id="UP000294530"/>
    </source>
</evidence>
<dbReference type="EMBL" id="SHOA02000001">
    <property type="protein sequence ID" value="TDH73282.1"/>
    <property type="molecule type" value="Genomic_DNA"/>
</dbReference>
<accession>A0A976IK66</accession>
<proteinExistence type="predicted"/>
<keyword evidence="2" id="KW-1185">Reference proteome</keyword>
<organism evidence="1 2">
    <name type="scientific">Bremia lactucae</name>
    <name type="common">Lettuce downy mildew</name>
    <dbReference type="NCBI Taxonomy" id="4779"/>
    <lineage>
        <taxon>Eukaryota</taxon>
        <taxon>Sar</taxon>
        <taxon>Stramenopiles</taxon>
        <taxon>Oomycota</taxon>
        <taxon>Peronosporomycetes</taxon>
        <taxon>Peronosporales</taxon>
        <taxon>Peronosporaceae</taxon>
        <taxon>Bremia</taxon>
    </lineage>
</organism>